<evidence type="ECO:0000256" key="7">
    <source>
        <dbReference type="HAMAP-Rule" id="MF_01007"/>
    </source>
</evidence>
<feature type="binding site" evidence="7">
    <location>
        <begin position="35"/>
        <end position="37"/>
    </location>
    <ligand>
        <name>S-adenosyl-L-methionine</name>
        <dbReference type="ChEBI" id="CHEBI:59789"/>
    </ligand>
</feature>
<keyword evidence="6 7" id="KW-0949">S-adenosyl-L-methionine</keyword>
<feature type="binding site" evidence="7">
    <location>
        <position position="80"/>
    </location>
    <ligand>
        <name>S-adenosyl-L-methionine</name>
        <dbReference type="ChEBI" id="CHEBI:59789"/>
    </ligand>
</feature>
<evidence type="ECO:0000256" key="5">
    <source>
        <dbReference type="ARBA" id="ARBA00022679"/>
    </source>
</evidence>
<sequence length="309" mass="33713">MAAGAAHHPVLLQEVLEALAVRADGIYVDATFGRGGHAAAILARLGPEGRLYAMDRDPEAIAAAQRFEQDRRFHITRGSFAMLGAMAQAAGIEGRVSGVLLDLGVSSPQLDDARRGFSFLGDGPLDMRMDPEQGLSAADWLNQASEQEIVRVLKVYGEERFARRIARAVLAARQEAPITRTGRLAEIIAAAVPKREPGRHPATRSFQAIRIHVNRELEELETVLPQAVDLLAPGGRLAVISFHSLEDRLVKRFMRRECKGEELPLDLPVTGTSQGRLRLVGKARHAGEAEVQANPRARSAVLRVAERLQ</sequence>
<keyword evidence="2 7" id="KW-0963">Cytoplasm</keyword>
<dbReference type="Gene3D" id="3.40.50.150">
    <property type="entry name" value="Vaccinia Virus protein VP39"/>
    <property type="match status" value="1"/>
</dbReference>
<comment type="function">
    <text evidence="7">Specifically methylates the N4 position of cytidine in position 1402 (C1402) of 16S rRNA.</text>
</comment>
<proteinExistence type="inferred from homology"/>
<comment type="catalytic activity">
    <reaction evidence="7">
        <text>cytidine(1402) in 16S rRNA + S-adenosyl-L-methionine = N(4)-methylcytidine(1402) in 16S rRNA + S-adenosyl-L-homocysteine + H(+)</text>
        <dbReference type="Rhea" id="RHEA:42928"/>
        <dbReference type="Rhea" id="RHEA-COMP:10286"/>
        <dbReference type="Rhea" id="RHEA-COMP:10287"/>
        <dbReference type="ChEBI" id="CHEBI:15378"/>
        <dbReference type="ChEBI" id="CHEBI:57856"/>
        <dbReference type="ChEBI" id="CHEBI:59789"/>
        <dbReference type="ChEBI" id="CHEBI:74506"/>
        <dbReference type="ChEBI" id="CHEBI:82748"/>
        <dbReference type="EC" id="2.1.1.199"/>
    </reaction>
</comment>
<dbReference type="PANTHER" id="PTHR11265:SF0">
    <property type="entry name" value="12S RRNA N4-METHYLCYTIDINE METHYLTRANSFERASE"/>
    <property type="match status" value="1"/>
</dbReference>
<name>A0A1Z4VTS9_9GAMM</name>
<accession>A0A1Z4VTS9</accession>
<dbReference type="InterPro" id="IPR029063">
    <property type="entry name" value="SAM-dependent_MTases_sf"/>
</dbReference>
<keyword evidence="3 7" id="KW-0698">rRNA processing</keyword>
<evidence type="ECO:0000256" key="4">
    <source>
        <dbReference type="ARBA" id="ARBA00022603"/>
    </source>
</evidence>
<dbReference type="OrthoDB" id="9806637at2"/>
<keyword evidence="9" id="KW-1185">Reference proteome</keyword>
<dbReference type="AlphaFoldDB" id="A0A1Z4VTS9"/>
<dbReference type="SUPFAM" id="SSF81799">
    <property type="entry name" value="Putative methyltransferase TM0872, insert domain"/>
    <property type="match status" value="1"/>
</dbReference>
<comment type="similarity">
    <text evidence="1 7">Belongs to the methyltransferase superfamily. RsmH family.</text>
</comment>
<evidence type="ECO:0000313" key="9">
    <source>
        <dbReference type="Proteomes" id="UP000218765"/>
    </source>
</evidence>
<feature type="binding site" evidence="7">
    <location>
        <position position="109"/>
    </location>
    <ligand>
        <name>S-adenosyl-L-methionine</name>
        <dbReference type="ChEBI" id="CHEBI:59789"/>
    </ligand>
</feature>
<organism evidence="8 9">
    <name type="scientific">Thiohalobacter thiocyanaticus</name>
    <dbReference type="NCBI Taxonomy" id="585455"/>
    <lineage>
        <taxon>Bacteria</taxon>
        <taxon>Pseudomonadati</taxon>
        <taxon>Pseudomonadota</taxon>
        <taxon>Gammaproteobacteria</taxon>
        <taxon>Thiohalobacterales</taxon>
        <taxon>Thiohalobacteraceae</taxon>
        <taxon>Thiohalobacter</taxon>
    </lineage>
</organism>
<dbReference type="HAMAP" id="MF_01007">
    <property type="entry name" value="16SrRNA_methyltr_H"/>
    <property type="match status" value="1"/>
</dbReference>
<feature type="binding site" evidence="7">
    <location>
        <position position="102"/>
    </location>
    <ligand>
        <name>S-adenosyl-L-methionine</name>
        <dbReference type="ChEBI" id="CHEBI:59789"/>
    </ligand>
</feature>
<gene>
    <name evidence="7" type="primary">rsmH</name>
    <name evidence="8" type="ORF">FOKN1_2676</name>
</gene>
<dbReference type="GO" id="GO:0005737">
    <property type="term" value="C:cytoplasm"/>
    <property type="evidence" value="ECO:0007669"/>
    <property type="project" value="UniProtKB-SubCell"/>
</dbReference>
<feature type="binding site" evidence="7">
    <location>
        <position position="55"/>
    </location>
    <ligand>
        <name>S-adenosyl-L-methionine</name>
        <dbReference type="ChEBI" id="CHEBI:59789"/>
    </ligand>
</feature>
<dbReference type="Pfam" id="PF01795">
    <property type="entry name" value="Methyltransf_5"/>
    <property type="match status" value="1"/>
</dbReference>
<dbReference type="SUPFAM" id="SSF53335">
    <property type="entry name" value="S-adenosyl-L-methionine-dependent methyltransferases"/>
    <property type="match status" value="1"/>
</dbReference>
<dbReference type="Gene3D" id="1.10.150.170">
    <property type="entry name" value="Putative methyltransferase TM0872, insert domain"/>
    <property type="match status" value="1"/>
</dbReference>
<dbReference type="GO" id="GO:0071424">
    <property type="term" value="F:rRNA (cytosine-N4-)-methyltransferase activity"/>
    <property type="evidence" value="ECO:0007669"/>
    <property type="project" value="UniProtKB-UniRule"/>
</dbReference>
<evidence type="ECO:0000256" key="1">
    <source>
        <dbReference type="ARBA" id="ARBA00010396"/>
    </source>
</evidence>
<dbReference type="PANTHER" id="PTHR11265">
    <property type="entry name" value="S-ADENOSYL-METHYLTRANSFERASE MRAW"/>
    <property type="match status" value="1"/>
</dbReference>
<dbReference type="PIRSF" id="PIRSF004486">
    <property type="entry name" value="MraW"/>
    <property type="match status" value="1"/>
</dbReference>
<protein>
    <recommendedName>
        <fullName evidence="7">Ribosomal RNA small subunit methyltransferase H</fullName>
        <ecNumber evidence="7">2.1.1.199</ecNumber>
    </recommendedName>
    <alternativeName>
        <fullName evidence="7">16S rRNA m(4)C1402 methyltransferase</fullName>
    </alternativeName>
    <alternativeName>
        <fullName evidence="7">rRNA (cytosine-N(4)-)-methyltransferase RsmH</fullName>
    </alternativeName>
</protein>
<dbReference type="KEGG" id="ttc:FOKN1_2676"/>
<dbReference type="Proteomes" id="UP000218765">
    <property type="component" value="Chromosome"/>
</dbReference>
<keyword evidence="5 7" id="KW-0808">Transferase</keyword>
<evidence type="ECO:0000256" key="6">
    <source>
        <dbReference type="ARBA" id="ARBA00022691"/>
    </source>
</evidence>
<comment type="subcellular location">
    <subcellularLocation>
        <location evidence="7">Cytoplasm</location>
    </subcellularLocation>
</comment>
<keyword evidence="4 7" id="KW-0489">Methyltransferase</keyword>
<dbReference type="GO" id="GO:0070475">
    <property type="term" value="P:rRNA base methylation"/>
    <property type="evidence" value="ECO:0007669"/>
    <property type="project" value="UniProtKB-UniRule"/>
</dbReference>
<dbReference type="FunFam" id="1.10.150.170:FF:000001">
    <property type="entry name" value="Ribosomal RNA small subunit methyltransferase H"/>
    <property type="match status" value="1"/>
</dbReference>
<dbReference type="InterPro" id="IPR023397">
    <property type="entry name" value="SAM-dep_MeTrfase_MraW_recog"/>
</dbReference>
<dbReference type="EMBL" id="AP018052">
    <property type="protein sequence ID" value="BAZ95046.1"/>
    <property type="molecule type" value="Genomic_DNA"/>
</dbReference>
<dbReference type="RefSeq" id="WP_096367070.1">
    <property type="nucleotide sequence ID" value="NZ_AP018052.1"/>
</dbReference>
<dbReference type="EC" id="2.1.1.199" evidence="7"/>
<dbReference type="NCBIfam" id="TIGR00006">
    <property type="entry name" value="16S rRNA (cytosine(1402)-N(4))-methyltransferase RsmH"/>
    <property type="match status" value="1"/>
</dbReference>
<dbReference type="InterPro" id="IPR002903">
    <property type="entry name" value="RsmH"/>
</dbReference>
<reference evidence="8 9" key="1">
    <citation type="submission" date="2017-05" db="EMBL/GenBank/DDBJ databases">
        <title>Thiocyanate degradation by Thiohalobacter thiocyanaticus FOKN1.</title>
        <authorList>
            <person name="Oshiki M."/>
            <person name="Fukushima T."/>
            <person name="Kawano S."/>
            <person name="Nakagawa J."/>
        </authorList>
    </citation>
    <scope>NUCLEOTIDE SEQUENCE [LARGE SCALE GENOMIC DNA]</scope>
    <source>
        <strain evidence="8 9">FOKN1</strain>
    </source>
</reference>
<evidence type="ECO:0000256" key="3">
    <source>
        <dbReference type="ARBA" id="ARBA00022552"/>
    </source>
</evidence>
<evidence type="ECO:0000313" key="8">
    <source>
        <dbReference type="EMBL" id="BAZ95046.1"/>
    </source>
</evidence>
<evidence type="ECO:0000256" key="2">
    <source>
        <dbReference type="ARBA" id="ARBA00022490"/>
    </source>
</evidence>